<proteinExistence type="predicted"/>
<comment type="caution">
    <text evidence="2">The sequence shown here is derived from an EMBL/GenBank/DDBJ whole genome shotgun (WGS) entry which is preliminary data.</text>
</comment>
<evidence type="ECO:0000256" key="1">
    <source>
        <dbReference type="SAM" id="MobiDB-lite"/>
    </source>
</evidence>
<gene>
    <name evidence="2" type="ORF">FOZ62_011037</name>
</gene>
<dbReference type="AlphaFoldDB" id="A0A7J6TRV3"/>
<organism evidence="2 3">
    <name type="scientific">Perkinsus olseni</name>
    <name type="common">Perkinsus atlanticus</name>
    <dbReference type="NCBI Taxonomy" id="32597"/>
    <lineage>
        <taxon>Eukaryota</taxon>
        <taxon>Sar</taxon>
        <taxon>Alveolata</taxon>
        <taxon>Perkinsozoa</taxon>
        <taxon>Perkinsea</taxon>
        <taxon>Perkinsida</taxon>
        <taxon>Perkinsidae</taxon>
        <taxon>Perkinsus</taxon>
    </lineage>
</organism>
<reference evidence="2 3" key="1">
    <citation type="submission" date="2020-04" db="EMBL/GenBank/DDBJ databases">
        <title>Perkinsus olseni comparative genomics.</title>
        <authorList>
            <person name="Bogema D.R."/>
        </authorList>
    </citation>
    <scope>NUCLEOTIDE SEQUENCE [LARGE SCALE GENOMIC DNA]</scope>
    <source>
        <strain evidence="2">ATCC PRA-205</strain>
    </source>
</reference>
<sequence length="709" mass="79338">MGPSVAQELPDGLREDVLRSPDTDWAPKASSLEPDVFEESSEIVASIRVFADYDTICSYLARIKLYETERLPYLSSLSLQIQRHQKHHPDAPLNYTTDIYIVQAAAASSQQSKARLSFAHFMLSKGSLLMINRRCGDFTGDLRYPLDSKDADSSIDYDTHFAGSFPQFPSLQGFTDFSYKLDNVEAAMNWLYTGFVNKETSFIKTGNMEPRTDLSANQIFMASLCHYPMDEDETITFCWRQKERRMLSSRRLPAVRSLATLSVMVSSITGISLFVCLAFDYSLVCEATYGLTREVIERKRKGENQFKDIRARKTDLPSFDDVLGPAVRGQSTLKANALSEEQIDGMFKGVPTASVITPSPIMKGSDSVVKLSVDKNGLLGIDEMTCPEAVVDEDGEESYNIQSRIFIDTPKKFVLAFPHWESGRVLKSYAIRSDGDMAKSKRLLYAGLLGDYILAKNDKSVAIEEDVQVRQFKRQRTMGSDERNATVSLIDQFMVDKICKTYKAMSKNYKYVKAEDLGENRVLFTVPDVLPKSLLNNPVGFAPPASSLEFTVPNGRRMARSGAQAALSALLSGPEMLVASKDSPGDSKVVFTRNPNNKKLMIKEASCPGLKFAAIFPAVFPDYESLTGFSKSLFEAPPGKHNSNAIRWLYIGLMRRVKEPTSSSANDIFLKELCKYGEERNAALEKRKEDEREENSIETTTPEVFDTRL</sequence>
<feature type="compositionally biased region" description="Basic and acidic residues" evidence="1">
    <location>
        <begin position="11"/>
        <end position="22"/>
    </location>
</feature>
<evidence type="ECO:0000313" key="2">
    <source>
        <dbReference type="EMBL" id="KAF4747116.1"/>
    </source>
</evidence>
<protein>
    <submittedName>
        <fullName evidence="2">Uncharacterized protein</fullName>
    </submittedName>
</protein>
<feature type="region of interest" description="Disordered" evidence="1">
    <location>
        <begin position="1"/>
        <end position="31"/>
    </location>
</feature>
<dbReference type="EMBL" id="JABANM010005731">
    <property type="protein sequence ID" value="KAF4747116.1"/>
    <property type="molecule type" value="Genomic_DNA"/>
</dbReference>
<name>A0A7J6TRV3_PEROL</name>
<dbReference type="Proteomes" id="UP000574390">
    <property type="component" value="Unassembled WGS sequence"/>
</dbReference>
<feature type="region of interest" description="Disordered" evidence="1">
    <location>
        <begin position="684"/>
        <end position="709"/>
    </location>
</feature>
<accession>A0A7J6TRV3</accession>
<evidence type="ECO:0000313" key="3">
    <source>
        <dbReference type="Proteomes" id="UP000574390"/>
    </source>
</evidence>